<name>Q3JUD0_BURP1</name>
<organism evidence="2 3">
    <name type="scientific">Burkholderia pseudomallei (strain 1710b)</name>
    <dbReference type="NCBI Taxonomy" id="320372"/>
    <lineage>
        <taxon>Bacteria</taxon>
        <taxon>Pseudomonadati</taxon>
        <taxon>Pseudomonadota</taxon>
        <taxon>Betaproteobacteria</taxon>
        <taxon>Burkholderiales</taxon>
        <taxon>Burkholderiaceae</taxon>
        <taxon>Burkholderia</taxon>
        <taxon>pseudomallei group</taxon>
    </lineage>
</organism>
<dbReference type="EnsemblBacteria" id="ABA51161">
    <property type="protein sequence ID" value="ABA51161"/>
    <property type="gene ID" value="BURPS1710b_1413"/>
</dbReference>
<evidence type="ECO:0000313" key="3">
    <source>
        <dbReference type="Proteomes" id="UP000002700"/>
    </source>
</evidence>
<feature type="region of interest" description="Disordered" evidence="1">
    <location>
        <begin position="303"/>
        <end position="334"/>
    </location>
</feature>
<proteinExistence type="predicted"/>
<dbReference type="KEGG" id="bpm:BURPS1710b_1413"/>
<accession>Q3JUD0</accession>
<dbReference type="EMBL" id="CP000124">
    <property type="protein sequence ID" value="ABA51161.1"/>
    <property type="molecule type" value="Genomic_DNA"/>
</dbReference>
<evidence type="ECO:0000313" key="2">
    <source>
        <dbReference type="EMBL" id="ABA51161.1"/>
    </source>
</evidence>
<reference evidence="2 3" key="1">
    <citation type="submission" date="2005-09" db="EMBL/GenBank/DDBJ databases">
        <authorList>
            <person name="Woods D.E."/>
            <person name="Nierman W.C."/>
        </authorList>
    </citation>
    <scope>NUCLEOTIDE SEQUENCE [LARGE SCALE GENOMIC DNA]</scope>
    <source>
        <strain evidence="2 3">1710b</strain>
    </source>
</reference>
<feature type="compositionally biased region" description="Basic residues" evidence="1">
    <location>
        <begin position="591"/>
        <end position="603"/>
    </location>
</feature>
<dbReference type="AlphaFoldDB" id="Q3JUD0"/>
<evidence type="ECO:0000256" key="1">
    <source>
        <dbReference type="SAM" id="MobiDB-lite"/>
    </source>
</evidence>
<dbReference type="Proteomes" id="UP000002700">
    <property type="component" value="Chromosome I"/>
</dbReference>
<protein>
    <submittedName>
        <fullName evidence="2">Uncharacterized protein</fullName>
    </submittedName>
</protein>
<sequence>MPPVDLQRLEARLAQIVVHRARAAVAEHVDGARHRIGGDGRAARERFEQHEPERVGAAREHEHVGCRIYLGELRLRQHAEVIRLRIARFELGERGALARDPFRAGQVELQERLDVLLDRDAADIQEDRPRGVEHLRFDRPEDVEIDAARPQHDVVEAEALEVVLDDGRRRHHGERRAVEPPQEAIGRRERHAEARLHVFRKARVVRGRERQLARARVAARGEPERAFGRDVQRVRLERVQALAQPPVRQDRQADFGIGRAGHRAEFERRDELDAVAERGELACRALERAHDAVDLRLPRIGDDHDFHRRQSSGGSGGGGFGLARQRGGRRAHHGPVDDLQLALHRLDERGQALDPVAVVAVQHAVDVADLGLVDVAADDAVAAAAARFVGHHCFERRNEVHGVLHLVLQVLRQRPVLEAEAAPDPVEPAVEHEDQRVQRVAEIGEPFRVLDHAVEQVAVDDPQTFARERRVERLAAHVDLAEREVAELARGFVVVAGDVDDLRALSRLAQDLLHHVVVRLRPVPAFPELPAVDDVADEVQVFRFVVLQKVEQVAGLAAARAEMDVRQPDRPVAVRGGFVVVVPRGVRGGRAGRRERVARRRAGQKGAGGVQASGITKEGGRGRFFAHA</sequence>
<gene>
    <name evidence="2" type="ordered locus">BURPS1710b_1413</name>
</gene>
<dbReference type="HOGENOM" id="CLU_435270_0_0_4"/>
<feature type="region of interest" description="Disordered" evidence="1">
    <location>
        <begin position="591"/>
        <end position="628"/>
    </location>
</feature>